<evidence type="ECO:0000313" key="3">
    <source>
        <dbReference type="Proteomes" id="UP000028782"/>
    </source>
</evidence>
<accession>A0A076PIJ7</accession>
<evidence type="ECO:0000313" key="2">
    <source>
        <dbReference type="EMBL" id="AIJ46589.1"/>
    </source>
</evidence>
<keyword evidence="1" id="KW-0472">Membrane</keyword>
<sequence>MDRKRAWLWVVNHRILKSLGIIFFPTVLQILCLGWGPYSVREIIVLVIYHWGFTSQLKNLFLMQASQLTVAVFPKQQEHGISTTHPVQGERFGNTEEKIERQTNGYMVLSPTLKQLKRVFLVVL</sequence>
<dbReference type="AlphaFoldDB" id="A0A076PIJ7"/>
<proteinExistence type="predicted"/>
<organism evidence="2 3">
    <name type="scientific">Comamonas testosteroni TK102</name>
    <dbReference type="NCBI Taxonomy" id="1392005"/>
    <lineage>
        <taxon>Bacteria</taxon>
        <taxon>Pseudomonadati</taxon>
        <taxon>Pseudomonadota</taxon>
        <taxon>Betaproteobacteria</taxon>
        <taxon>Burkholderiales</taxon>
        <taxon>Comamonadaceae</taxon>
        <taxon>Comamonas</taxon>
    </lineage>
</organism>
<keyword evidence="1" id="KW-0812">Transmembrane</keyword>
<dbReference type="HOGENOM" id="CLU_2000016_0_0_4"/>
<protein>
    <submittedName>
        <fullName evidence="2">Uncharacterized protein</fullName>
    </submittedName>
</protein>
<dbReference type="Proteomes" id="UP000028782">
    <property type="component" value="Chromosome"/>
</dbReference>
<dbReference type="EMBL" id="CP006704">
    <property type="protein sequence ID" value="AIJ46589.1"/>
    <property type="molecule type" value="Genomic_DNA"/>
</dbReference>
<evidence type="ECO:0000256" key="1">
    <source>
        <dbReference type="SAM" id="Phobius"/>
    </source>
</evidence>
<reference evidence="2 3" key="1">
    <citation type="journal article" date="2014" name="Genome Announc.">
        <title>Complete Genome Sequence of Polychlorinated Biphenyl Degrader Comamonas testosteroni TK102 (NBRC 109938).</title>
        <authorList>
            <person name="Fukuda K."/>
            <person name="Hosoyama A."/>
            <person name="Tsuchikane K."/>
            <person name="Ohji S."/>
            <person name="Yamazoe A."/>
            <person name="Fujita N."/>
            <person name="Shintani M."/>
            <person name="Kimbara K."/>
        </authorList>
    </citation>
    <scope>NUCLEOTIDE SEQUENCE [LARGE SCALE GENOMIC DNA]</scope>
    <source>
        <strain evidence="2">TK102</strain>
    </source>
</reference>
<keyword evidence="1" id="KW-1133">Transmembrane helix</keyword>
<feature type="transmembrane region" description="Helical" evidence="1">
    <location>
        <begin position="21"/>
        <end position="38"/>
    </location>
</feature>
<gene>
    <name evidence="2" type="ORF">O987_12350</name>
</gene>
<dbReference type="KEGG" id="ctes:O987_12350"/>
<name>A0A076PIJ7_COMTE</name>